<keyword evidence="2" id="KW-1003">Cell membrane</keyword>
<evidence type="ECO:0000256" key="7">
    <source>
        <dbReference type="SAM" id="Phobius"/>
    </source>
</evidence>
<feature type="transmembrane region" description="Helical" evidence="7">
    <location>
        <begin position="766"/>
        <end position="787"/>
    </location>
</feature>
<feature type="transmembrane region" description="Helical" evidence="7">
    <location>
        <begin position="374"/>
        <end position="401"/>
    </location>
</feature>
<name>A0ABV6IB84_9BURK</name>
<keyword evidence="4 7" id="KW-1133">Transmembrane helix</keyword>
<evidence type="ECO:0000256" key="5">
    <source>
        <dbReference type="ARBA" id="ARBA00023136"/>
    </source>
</evidence>
<keyword evidence="3 7" id="KW-0812">Transmembrane</keyword>
<protein>
    <submittedName>
        <fullName evidence="9">FtsX-like permease family protein</fullName>
    </submittedName>
</protein>
<comment type="similarity">
    <text evidence="6">Belongs to the ABC-4 integral membrane protein family.</text>
</comment>
<proteinExistence type="inferred from homology"/>
<dbReference type="InterPro" id="IPR050250">
    <property type="entry name" value="Macrolide_Exporter_MacB"/>
</dbReference>
<feature type="domain" description="ABC3 transporter permease C-terminal" evidence="8">
    <location>
        <begin position="685"/>
        <end position="798"/>
    </location>
</feature>
<feature type="domain" description="ABC3 transporter permease C-terminal" evidence="8">
    <location>
        <begin position="286"/>
        <end position="400"/>
    </location>
</feature>
<accession>A0ABV6IB84</accession>
<evidence type="ECO:0000256" key="1">
    <source>
        <dbReference type="ARBA" id="ARBA00004651"/>
    </source>
</evidence>
<keyword evidence="10" id="KW-1185">Reference proteome</keyword>
<reference evidence="9 10" key="1">
    <citation type="submission" date="2024-09" db="EMBL/GenBank/DDBJ databases">
        <authorList>
            <person name="Sun Q."/>
            <person name="Mori K."/>
        </authorList>
    </citation>
    <scope>NUCLEOTIDE SEQUENCE [LARGE SCALE GENOMIC DNA]</scope>
    <source>
        <strain evidence="9 10">CCM 8677</strain>
    </source>
</reference>
<evidence type="ECO:0000313" key="9">
    <source>
        <dbReference type="EMBL" id="MFC0348927.1"/>
    </source>
</evidence>
<evidence type="ECO:0000256" key="4">
    <source>
        <dbReference type="ARBA" id="ARBA00022989"/>
    </source>
</evidence>
<evidence type="ECO:0000259" key="8">
    <source>
        <dbReference type="Pfam" id="PF02687"/>
    </source>
</evidence>
<feature type="transmembrane region" description="Helical" evidence="7">
    <location>
        <begin position="325"/>
        <end position="354"/>
    </location>
</feature>
<dbReference type="Proteomes" id="UP001589844">
    <property type="component" value="Unassembled WGS sequence"/>
</dbReference>
<dbReference type="RefSeq" id="WP_390210178.1">
    <property type="nucleotide sequence ID" value="NZ_JBHLXJ010000003.1"/>
</dbReference>
<comment type="caution">
    <text evidence="9">The sequence shown here is derived from an EMBL/GenBank/DDBJ whole genome shotgun (WGS) entry which is preliminary data.</text>
</comment>
<gene>
    <name evidence="9" type="ORF">ACFFJH_03835</name>
</gene>
<feature type="transmembrane region" description="Helical" evidence="7">
    <location>
        <begin position="422"/>
        <end position="443"/>
    </location>
</feature>
<evidence type="ECO:0000256" key="2">
    <source>
        <dbReference type="ARBA" id="ARBA00022475"/>
    </source>
</evidence>
<organism evidence="9 10">
    <name type="scientific">Undibacterium danionis</name>
    <dbReference type="NCBI Taxonomy" id="1812100"/>
    <lineage>
        <taxon>Bacteria</taxon>
        <taxon>Pseudomonadati</taxon>
        <taxon>Pseudomonadota</taxon>
        <taxon>Betaproteobacteria</taxon>
        <taxon>Burkholderiales</taxon>
        <taxon>Oxalobacteraceae</taxon>
        <taxon>Undibacterium</taxon>
    </lineage>
</organism>
<dbReference type="PANTHER" id="PTHR30572">
    <property type="entry name" value="MEMBRANE COMPONENT OF TRANSPORTER-RELATED"/>
    <property type="match status" value="1"/>
</dbReference>
<evidence type="ECO:0000313" key="10">
    <source>
        <dbReference type="Proteomes" id="UP001589844"/>
    </source>
</evidence>
<feature type="transmembrane region" description="Helical" evidence="7">
    <location>
        <begin position="280"/>
        <end position="304"/>
    </location>
</feature>
<dbReference type="Pfam" id="PF02687">
    <property type="entry name" value="FtsX"/>
    <property type="match status" value="2"/>
</dbReference>
<feature type="transmembrane region" description="Helical" evidence="7">
    <location>
        <begin position="725"/>
        <end position="746"/>
    </location>
</feature>
<feature type="transmembrane region" description="Helical" evidence="7">
    <location>
        <begin position="682"/>
        <end position="704"/>
    </location>
</feature>
<evidence type="ECO:0000256" key="6">
    <source>
        <dbReference type="ARBA" id="ARBA00038076"/>
    </source>
</evidence>
<evidence type="ECO:0000256" key="3">
    <source>
        <dbReference type="ARBA" id="ARBA00022692"/>
    </source>
</evidence>
<comment type="subcellular location">
    <subcellularLocation>
        <location evidence="1">Cell membrane</location>
        <topology evidence="1">Multi-pass membrane protein</topology>
    </subcellularLocation>
</comment>
<dbReference type="InterPro" id="IPR003838">
    <property type="entry name" value="ABC3_permease_C"/>
</dbReference>
<feature type="transmembrane region" description="Helical" evidence="7">
    <location>
        <begin position="21"/>
        <end position="41"/>
    </location>
</feature>
<dbReference type="PANTHER" id="PTHR30572:SF4">
    <property type="entry name" value="ABC TRANSPORTER PERMEASE YTRF"/>
    <property type="match status" value="1"/>
</dbReference>
<keyword evidence="5 7" id="KW-0472">Membrane</keyword>
<dbReference type="EMBL" id="JBHLXJ010000003">
    <property type="protein sequence ID" value="MFC0348927.1"/>
    <property type="molecule type" value="Genomic_DNA"/>
</dbReference>
<sequence length="804" mass="88255">MKIRDLKIAWRILIKQPAHSLIVFMGLSLSFAVCFLLLGYAKFSFEYNAHIPDADRIFLVKHRVNAFSRPVWVGFGLMSLNETIGKSGIPHTLISFSSQKQTVETNTKVLHSLNMAYVNGAFSDTFAVKTVQGNLATTLVKPDAIAVTISTAERIFNTQKVVGNILKIADKNVTIGAVIQDPPKNTTVNFEALVGTKEEESNSYIKLPSNVDVSMVEKFLQTAADNVPLAKRLREDWKTGGDQILTRKHAIEIRLTSLKDAYFDRDLGNFEGVYRGNKGIVIALVCVAVVILLLAATGFINLMVARTIRRQREIGVYKMLGATRLRVVGQFVTESLSLTFAANGLGLLLAWLLLPLFSDLMNRPLDSLFSLSNLTMSLVFSFAIGLLLSAYPTWIALQVNANQALVGRGNNESVGGMRLRRVLTVIQFSSAIAFGAVALAIAWQTYYVTKISLGFSPEKLLVLSLVQAPFGGEGDAQKAVEVKINSQNRAFQESVMRLPGVRDVASTNQALGRDFIGFNSPLITQDDRRISPVVHMVSPNFFTVHQIRSIAGRVYDPTLDLDEKLERIVLNEAAITALGFSTPQAAIGKIVMSRSRNNAWQIIGVVPNIRFQNAHEQEAPRSFKLSMSNSSLVIQVDTDLSEVQAKIAALWRESFPNDVINMVTNTSLVAENYAEDIRLTKLLIAAAIIVMLNATFGIYVLSAYSVQRRVQEIAIRKIYGAKTKAIALLLGKEFAVIMLGSALIGLPLGAFAISHYLASFVERAPIGGWTLLFALSVALLIAIISSLRHALLAMRISPMLALRD</sequence>